<feature type="transmembrane region" description="Helical" evidence="1">
    <location>
        <begin position="20"/>
        <end position="43"/>
    </location>
</feature>
<reference evidence="2 3" key="1">
    <citation type="journal article" date="2020" name="ISME J.">
        <title>Comparative genomics reveals insights into cyanobacterial evolution and habitat adaptation.</title>
        <authorList>
            <person name="Chen M.Y."/>
            <person name="Teng W.K."/>
            <person name="Zhao L."/>
            <person name="Hu C.X."/>
            <person name="Zhou Y.K."/>
            <person name="Han B.P."/>
            <person name="Song L.R."/>
            <person name="Shu W.S."/>
        </authorList>
    </citation>
    <scope>NUCLEOTIDE SEQUENCE [LARGE SCALE GENOMIC DNA]</scope>
    <source>
        <strain evidence="2 3">FACHB-1370</strain>
    </source>
</reference>
<evidence type="ECO:0000256" key="1">
    <source>
        <dbReference type="SAM" id="Phobius"/>
    </source>
</evidence>
<comment type="caution">
    <text evidence="2">The sequence shown here is derived from an EMBL/GenBank/DDBJ whole genome shotgun (WGS) entry which is preliminary data.</text>
</comment>
<name>A0ABR8E964_9CYAN</name>
<keyword evidence="3" id="KW-1185">Reference proteome</keyword>
<evidence type="ECO:0000313" key="3">
    <source>
        <dbReference type="Proteomes" id="UP000641954"/>
    </source>
</evidence>
<gene>
    <name evidence="2" type="ORF">H6G72_02310</name>
</gene>
<protein>
    <submittedName>
        <fullName evidence="2">Uncharacterized protein</fullName>
    </submittedName>
</protein>
<accession>A0ABR8E964</accession>
<dbReference type="EMBL" id="JACJSK010000003">
    <property type="protein sequence ID" value="MBD2542713.1"/>
    <property type="molecule type" value="Genomic_DNA"/>
</dbReference>
<feature type="transmembrane region" description="Helical" evidence="1">
    <location>
        <begin position="94"/>
        <end position="117"/>
    </location>
</feature>
<organism evidence="2 3">
    <name type="scientific">Planktothricoides raciborskii FACHB-1370</name>
    <dbReference type="NCBI Taxonomy" id="2949576"/>
    <lineage>
        <taxon>Bacteria</taxon>
        <taxon>Bacillati</taxon>
        <taxon>Cyanobacteriota</taxon>
        <taxon>Cyanophyceae</taxon>
        <taxon>Oscillatoriophycideae</taxon>
        <taxon>Oscillatoriales</taxon>
        <taxon>Oscillatoriaceae</taxon>
        <taxon>Planktothricoides</taxon>
    </lineage>
</organism>
<dbReference type="RefSeq" id="WP_190877053.1">
    <property type="nucleotide sequence ID" value="NZ_JACJSK010000003.1"/>
</dbReference>
<keyword evidence="1" id="KW-0472">Membrane</keyword>
<proteinExistence type="predicted"/>
<evidence type="ECO:0000313" key="2">
    <source>
        <dbReference type="EMBL" id="MBD2542713.1"/>
    </source>
</evidence>
<keyword evidence="1" id="KW-0812">Transmembrane</keyword>
<sequence length="148" mass="16196">MSKTTKKRSVNFNAKFTRLILWSLFTVGLSTLPLFFSLILNLIQLPDLPKNIFIFFWKNFSSQGEALIVSAAIVGEGLSDLFSRTIGQNTKLILGGLSLLFIIMSSLLFSSISTSSISQNPDFVIQISNFSLLGALLLGLLCKTAGRS</sequence>
<dbReference type="Proteomes" id="UP000641954">
    <property type="component" value="Unassembled WGS sequence"/>
</dbReference>
<feature type="transmembrane region" description="Helical" evidence="1">
    <location>
        <begin position="123"/>
        <end position="142"/>
    </location>
</feature>
<feature type="transmembrane region" description="Helical" evidence="1">
    <location>
        <begin position="63"/>
        <end position="82"/>
    </location>
</feature>
<keyword evidence="1" id="KW-1133">Transmembrane helix</keyword>